<dbReference type="InterPro" id="IPR001041">
    <property type="entry name" value="2Fe-2S_ferredoxin-type"/>
</dbReference>
<name>A0A2U3KC14_9FIRM</name>
<evidence type="ECO:0000313" key="3">
    <source>
        <dbReference type="Proteomes" id="UP000238916"/>
    </source>
</evidence>
<dbReference type="Pfam" id="PF17650">
    <property type="entry name" value="RACo_linker"/>
    <property type="match status" value="1"/>
</dbReference>
<dbReference type="InterPro" id="IPR043129">
    <property type="entry name" value="ATPase_NBD"/>
</dbReference>
<dbReference type="InterPro" id="IPR040506">
    <property type="entry name" value="RACo_linker"/>
</dbReference>
<reference evidence="3" key="1">
    <citation type="submission" date="2018-02" db="EMBL/GenBank/DDBJ databases">
        <authorList>
            <person name="Hausmann B."/>
        </authorList>
    </citation>
    <scope>NUCLEOTIDE SEQUENCE [LARGE SCALE GENOMIC DNA]</scope>
    <source>
        <strain evidence="3">Peat soil MAG SbF1</strain>
    </source>
</reference>
<dbReference type="Pfam" id="PF17651">
    <property type="entry name" value="Raco_middle"/>
    <property type="match status" value="1"/>
</dbReference>
<dbReference type="Pfam" id="PF14574">
    <property type="entry name" value="RACo_C_ter"/>
    <property type="match status" value="1"/>
</dbReference>
<dbReference type="CDD" id="cd00207">
    <property type="entry name" value="fer2"/>
    <property type="match status" value="1"/>
</dbReference>
<organism evidence="2 3">
    <name type="scientific">Candidatus Desulfosporosinus infrequens</name>
    <dbReference type="NCBI Taxonomy" id="2043169"/>
    <lineage>
        <taxon>Bacteria</taxon>
        <taxon>Bacillati</taxon>
        <taxon>Bacillota</taxon>
        <taxon>Clostridia</taxon>
        <taxon>Eubacteriales</taxon>
        <taxon>Desulfitobacteriaceae</taxon>
        <taxon>Desulfosporosinus</taxon>
    </lineage>
</organism>
<dbReference type="Gene3D" id="3.10.20.30">
    <property type="match status" value="1"/>
</dbReference>
<proteinExistence type="predicted"/>
<dbReference type="PANTHER" id="PTHR42895">
    <property type="entry name" value="IRON-SULFUR CLUSTER-BINDING PROTEIN-RELATED"/>
    <property type="match status" value="1"/>
</dbReference>
<dbReference type="Pfam" id="PF00111">
    <property type="entry name" value="Fer2"/>
    <property type="match status" value="1"/>
</dbReference>
<dbReference type="EMBL" id="OMOF01000082">
    <property type="protein sequence ID" value="SPF37060.1"/>
    <property type="molecule type" value="Genomic_DNA"/>
</dbReference>
<dbReference type="InterPro" id="IPR042259">
    <property type="entry name" value="Raco-like_middle_sf"/>
</dbReference>
<dbReference type="InterPro" id="IPR036010">
    <property type="entry name" value="2Fe-2S_ferredoxin-like_sf"/>
</dbReference>
<feature type="domain" description="2Fe-2S ferredoxin-type" evidence="1">
    <location>
        <begin position="1"/>
        <end position="91"/>
    </location>
</feature>
<dbReference type="Gene3D" id="3.30.420.480">
    <property type="entry name" value="Domain of unknown function (DUF4445)"/>
    <property type="match status" value="1"/>
</dbReference>
<accession>A0A2U3KC14</accession>
<gene>
    <name evidence="2" type="ORF">SBF1_1720010</name>
</gene>
<dbReference type="PANTHER" id="PTHR42895:SF2">
    <property type="entry name" value="IRON-SULFUR CLUSTER PROTEIN"/>
    <property type="match status" value="1"/>
</dbReference>
<dbReference type="InterPro" id="IPR012675">
    <property type="entry name" value="Beta-grasp_dom_sf"/>
</dbReference>
<dbReference type="InterPro" id="IPR027980">
    <property type="entry name" value="RACo_C"/>
</dbReference>
<dbReference type="SUPFAM" id="SSF53067">
    <property type="entry name" value="Actin-like ATPase domain"/>
    <property type="match status" value="1"/>
</dbReference>
<dbReference type="GO" id="GO:0051536">
    <property type="term" value="F:iron-sulfur cluster binding"/>
    <property type="evidence" value="ECO:0007669"/>
    <property type="project" value="InterPro"/>
</dbReference>
<dbReference type="Proteomes" id="UP000238916">
    <property type="component" value="Unassembled WGS sequence"/>
</dbReference>
<dbReference type="InterPro" id="IPR052911">
    <property type="entry name" value="Corrinoid_activation_enz"/>
</dbReference>
<evidence type="ECO:0000313" key="2">
    <source>
        <dbReference type="EMBL" id="SPF37060.1"/>
    </source>
</evidence>
<dbReference type="Gene3D" id="3.10.20.880">
    <property type="match status" value="1"/>
</dbReference>
<sequence length="617" mass="66440">MEIKVLPDQIINAGRDETLMEALVRHRLSVQNVCNGKGTCGKCKVRIIGTAPFPTERDRKHLNETELSVGIRLACGVAPEHGMTIELDFVDNLDRKEAALLGMKAVAINPGVEKVVLTLSKPTLADERGDWDRTVDELINATGKNIVDSNFTVIGKVSEVIRADNYSLTATVTDREILDVEAGDTRSRLFGAAVDIGTTSVAIALVDLLKGTVLKVVSTENQQAAYGADVISRISFANESRKNAALLQNAIRRTINQLLGELKLETNVSLTEIVKMTIVGNTTMHHLFLGLGVVHLAVAPFVSVCNRPLEFSAHELSLDINPQAKVLLFPNIGSFVGGDTLGAVIGAPEVLEPGNHLLIDLGTNCELFLKTNNTMLACSTAAGPAFEGAGIANGMRARKGAIESIRLSEQGVSCQVIGNQTPIGICGSGLIEGIDEMRRTGVINVQGRIGAPERISTLVKELLQRIRQTEKGNEFVLAYGSDQGRDITLTQKDIAAFQYAKGAVCAGIKTLVKMAGFSVSDLDSVILSGTFATYLKAENILNIGLVPNIPPERIKTVGNAAHMGAIRALVDHHELALAEDLYRKIRHIELGGSAAFSDFFMDSMYLERLEEERDDGN</sequence>
<evidence type="ECO:0000259" key="1">
    <source>
        <dbReference type="PROSITE" id="PS51085"/>
    </source>
</evidence>
<dbReference type="AlphaFoldDB" id="A0A2U3KC14"/>
<protein>
    <submittedName>
        <fullName evidence="2">2Fe-2S iron-sulfur cluster binding domain protein</fullName>
    </submittedName>
</protein>
<dbReference type="InterPro" id="IPR041414">
    <property type="entry name" value="Raco-like_middle"/>
</dbReference>
<dbReference type="PROSITE" id="PS51085">
    <property type="entry name" value="2FE2S_FER_2"/>
    <property type="match status" value="1"/>
</dbReference>
<dbReference type="OrthoDB" id="9810588at2"/>
<dbReference type="SUPFAM" id="SSF54292">
    <property type="entry name" value="2Fe-2S ferredoxin-like"/>
    <property type="match status" value="1"/>
</dbReference>